<dbReference type="RefSeq" id="XP_039138436.1">
    <property type="nucleotide sequence ID" value="XM_039282502.1"/>
</dbReference>
<dbReference type="AlphaFoldDB" id="A0AB40CI61"/>
<evidence type="ECO:0000313" key="2">
    <source>
        <dbReference type="RefSeq" id="XP_039138435.1"/>
    </source>
</evidence>
<dbReference type="Proteomes" id="UP001515500">
    <property type="component" value="Chromosome 14"/>
</dbReference>
<proteinExistence type="predicted"/>
<keyword evidence="1" id="KW-1185">Reference proteome</keyword>
<dbReference type="RefSeq" id="XP_039138435.1">
    <property type="nucleotide sequence ID" value="XM_039282501.1"/>
</dbReference>
<evidence type="ECO:0000313" key="3">
    <source>
        <dbReference type="RefSeq" id="XP_039138436.1"/>
    </source>
</evidence>
<gene>
    <name evidence="2 3" type="primary">LOC120275796</name>
</gene>
<organism evidence="1 3">
    <name type="scientific">Dioscorea cayennensis subsp. rotundata</name>
    <name type="common">White Guinea yam</name>
    <name type="synonym">Dioscorea rotundata</name>
    <dbReference type="NCBI Taxonomy" id="55577"/>
    <lineage>
        <taxon>Eukaryota</taxon>
        <taxon>Viridiplantae</taxon>
        <taxon>Streptophyta</taxon>
        <taxon>Embryophyta</taxon>
        <taxon>Tracheophyta</taxon>
        <taxon>Spermatophyta</taxon>
        <taxon>Magnoliopsida</taxon>
        <taxon>Liliopsida</taxon>
        <taxon>Dioscoreales</taxon>
        <taxon>Dioscoreaceae</taxon>
        <taxon>Dioscorea</taxon>
    </lineage>
</organism>
<name>A0AB40CI61_DIOCR</name>
<reference evidence="2 3" key="1">
    <citation type="submission" date="2025-04" db="UniProtKB">
        <authorList>
            <consortium name="RefSeq"/>
        </authorList>
    </citation>
    <scope>IDENTIFICATION</scope>
</reference>
<dbReference type="GeneID" id="120275796"/>
<evidence type="ECO:0000313" key="1">
    <source>
        <dbReference type="Proteomes" id="UP001515500"/>
    </source>
</evidence>
<protein>
    <submittedName>
        <fullName evidence="2 3">Nuclear pore complex protein NUP205-like</fullName>
    </submittedName>
</protein>
<sequence>MLRASSLKDFIKNGDLWAVINFAGEDHTSLQTLVAFLRMRCALALMRKVLQKFLSYFRVKFMVDWGTLLECLSIYEARFKLMLQNFGSLLLDFQEGDAQALVAYLNVL</sequence>
<accession>A0AB40CI61</accession>